<name>A0A9Q1J9R6_SYNKA</name>
<keyword evidence="2" id="KW-1185">Reference proteome</keyword>
<proteinExistence type="predicted"/>
<gene>
    <name evidence="1" type="ORF">SKAU_G00073490</name>
</gene>
<protein>
    <submittedName>
        <fullName evidence="1">Uncharacterized protein</fullName>
    </submittedName>
</protein>
<organism evidence="1 2">
    <name type="scientific">Synaphobranchus kaupii</name>
    <name type="common">Kaup's arrowtooth eel</name>
    <dbReference type="NCBI Taxonomy" id="118154"/>
    <lineage>
        <taxon>Eukaryota</taxon>
        <taxon>Metazoa</taxon>
        <taxon>Chordata</taxon>
        <taxon>Craniata</taxon>
        <taxon>Vertebrata</taxon>
        <taxon>Euteleostomi</taxon>
        <taxon>Actinopterygii</taxon>
        <taxon>Neopterygii</taxon>
        <taxon>Teleostei</taxon>
        <taxon>Anguilliformes</taxon>
        <taxon>Synaphobranchidae</taxon>
        <taxon>Synaphobranchus</taxon>
    </lineage>
</organism>
<dbReference type="Proteomes" id="UP001152622">
    <property type="component" value="Chromosome 2"/>
</dbReference>
<evidence type="ECO:0000313" key="1">
    <source>
        <dbReference type="EMBL" id="KAJ8376769.1"/>
    </source>
</evidence>
<dbReference type="EMBL" id="JAINUF010000002">
    <property type="protein sequence ID" value="KAJ8376769.1"/>
    <property type="molecule type" value="Genomic_DNA"/>
</dbReference>
<dbReference type="AlphaFoldDB" id="A0A9Q1J9R6"/>
<sequence length="103" mass="10956">MSERLYQTGALIAFVKRERAAPAGSIVSLSLTAGGNSLVLLGPSDLWRVVSDGSCKAVLLVPRYHSAWPDLWQRKLEDGASWAVGRKSSSHLSVPANVPAGRG</sequence>
<reference evidence="1" key="1">
    <citation type="journal article" date="2023" name="Science">
        <title>Genome structures resolve the early diversification of teleost fishes.</title>
        <authorList>
            <person name="Parey E."/>
            <person name="Louis A."/>
            <person name="Montfort J."/>
            <person name="Bouchez O."/>
            <person name="Roques C."/>
            <person name="Iampietro C."/>
            <person name="Lluch J."/>
            <person name="Castinel A."/>
            <person name="Donnadieu C."/>
            <person name="Desvignes T."/>
            <person name="Floi Bucao C."/>
            <person name="Jouanno E."/>
            <person name="Wen M."/>
            <person name="Mejri S."/>
            <person name="Dirks R."/>
            <person name="Jansen H."/>
            <person name="Henkel C."/>
            <person name="Chen W.J."/>
            <person name="Zahm M."/>
            <person name="Cabau C."/>
            <person name="Klopp C."/>
            <person name="Thompson A.W."/>
            <person name="Robinson-Rechavi M."/>
            <person name="Braasch I."/>
            <person name="Lecointre G."/>
            <person name="Bobe J."/>
            <person name="Postlethwait J.H."/>
            <person name="Berthelot C."/>
            <person name="Roest Crollius H."/>
            <person name="Guiguen Y."/>
        </authorList>
    </citation>
    <scope>NUCLEOTIDE SEQUENCE</scope>
    <source>
        <strain evidence="1">WJC10195</strain>
    </source>
</reference>
<accession>A0A9Q1J9R6</accession>
<comment type="caution">
    <text evidence="1">The sequence shown here is derived from an EMBL/GenBank/DDBJ whole genome shotgun (WGS) entry which is preliminary data.</text>
</comment>
<evidence type="ECO:0000313" key="2">
    <source>
        <dbReference type="Proteomes" id="UP001152622"/>
    </source>
</evidence>